<dbReference type="RefSeq" id="WP_107201079.1">
    <property type="nucleotide sequence ID" value="NZ_CP015960.1"/>
</dbReference>
<organism evidence="3 4">
    <name type="scientific">Paraburkholderia caribensis</name>
    <dbReference type="NCBI Taxonomy" id="75105"/>
    <lineage>
        <taxon>Bacteria</taxon>
        <taxon>Pseudomonadati</taxon>
        <taxon>Pseudomonadota</taxon>
        <taxon>Betaproteobacteria</taxon>
        <taxon>Burkholderiales</taxon>
        <taxon>Burkholderiaceae</taxon>
        <taxon>Paraburkholderia</taxon>
    </lineage>
</organism>
<protein>
    <submittedName>
        <fullName evidence="2 3">ATPase</fullName>
    </submittedName>
</protein>
<accession>A0A9Q6S9U3</accession>
<name>A0A9Q6S9U3_9BURK</name>
<keyword evidence="3" id="KW-0614">Plasmid</keyword>
<dbReference type="EMBL" id="CP015960">
    <property type="protein sequence ID" value="QLB67101.1"/>
    <property type="molecule type" value="Genomic_DNA"/>
</dbReference>
<evidence type="ECO:0000313" key="5">
    <source>
        <dbReference type="Proteomes" id="UP001462961"/>
    </source>
</evidence>
<dbReference type="InterPro" id="IPR038727">
    <property type="entry name" value="NadR/Ttd14_AAA_dom"/>
</dbReference>
<feature type="domain" description="NadR/Ttd14 AAA" evidence="1">
    <location>
        <begin position="4"/>
        <end position="166"/>
    </location>
</feature>
<dbReference type="Proteomes" id="UP001462961">
    <property type="component" value="Unassembled WGS sequence"/>
</dbReference>
<evidence type="ECO:0000313" key="3">
    <source>
        <dbReference type="EMBL" id="QLB67101.1"/>
    </source>
</evidence>
<reference evidence="3 4" key="1">
    <citation type="journal article" date="2014" name="Genome Announc.">
        <title>Draft Genome Sequence of the Haloacid-Degrading Burkholderia caribensis Strain MBA4.</title>
        <authorList>
            <person name="Pan Y."/>
            <person name="Kong K.F."/>
            <person name="Tsang J.S."/>
        </authorList>
    </citation>
    <scope>NUCLEOTIDE SEQUENCE [LARGE SCALE GENOMIC DNA]</scope>
    <source>
        <strain evidence="3 4">852011</strain>
    </source>
</reference>
<dbReference type="Pfam" id="PF13521">
    <property type="entry name" value="AAA_28"/>
    <property type="match status" value="1"/>
</dbReference>
<sequence>MNRRVVISGCSGGGKSTLLDELARRGYRVVAEPGRRIVASELQADGTALPWHDLHAFLHRAVDLALVDLSEADAPNQWVFFDRGLIDAVSGLEHLTGKPVASTSDLARRYHHCVFMAPPWPEIYVQDAERRHDIDSAIAEYERLMHMYFTLGYELRVLPKISVHERADHVLRMLDPVQAERAVHGIRWCEPD</sequence>
<geneLocation type="plasmid" evidence="3">
    <name>unnamed</name>
</geneLocation>
<geneLocation type="plasmid" evidence="4"/>
<reference evidence="2 5" key="3">
    <citation type="submission" date="2024-01" db="EMBL/GenBank/DDBJ databases">
        <title>The diversity of rhizobia nodulating Mimosa spp. in eleven states of Brazil covering several biomes is determined by host plant, location, and edaphic factors.</title>
        <authorList>
            <person name="Rouws L."/>
            <person name="Barauna A."/>
            <person name="Beukes C."/>
            <person name="De Faria S.M."/>
            <person name="Gross E."/>
            <person name="Dos Reis Junior F.B."/>
            <person name="Simon M."/>
            <person name="Maluk M."/>
            <person name="Odee D.W."/>
            <person name="Kenicer G."/>
            <person name="Young J.P.W."/>
            <person name="Reis V.M."/>
            <person name="Zilli J."/>
            <person name="James E.K."/>
        </authorList>
    </citation>
    <scope>NUCLEOTIDE SEQUENCE [LARGE SCALE GENOMIC DNA]</scope>
    <source>
        <strain evidence="2 5">JHI1651</strain>
    </source>
</reference>
<dbReference type="SUPFAM" id="SSF52540">
    <property type="entry name" value="P-loop containing nucleoside triphosphate hydrolases"/>
    <property type="match status" value="1"/>
</dbReference>
<evidence type="ECO:0000259" key="1">
    <source>
        <dbReference type="Pfam" id="PF13521"/>
    </source>
</evidence>
<dbReference type="Proteomes" id="UP000509548">
    <property type="component" value="Plasmid unnamed"/>
</dbReference>
<gene>
    <name evidence="3" type="ORF">A9O66_31950</name>
    <name evidence="2" type="ORF">VOI32_18295</name>
</gene>
<evidence type="ECO:0000313" key="2">
    <source>
        <dbReference type="EMBL" id="MEO1755879.1"/>
    </source>
</evidence>
<dbReference type="InterPro" id="IPR027417">
    <property type="entry name" value="P-loop_NTPase"/>
</dbReference>
<dbReference type="Gene3D" id="3.40.50.300">
    <property type="entry name" value="P-loop containing nucleotide triphosphate hydrolases"/>
    <property type="match status" value="1"/>
</dbReference>
<reference evidence="3" key="2">
    <citation type="submission" date="2016-06" db="EMBL/GenBank/DDBJ databases">
        <authorList>
            <person name="Huang P."/>
            <person name="Jiang X."/>
            <person name="Liu X."/>
        </authorList>
    </citation>
    <scope>NUCLEOTIDE SEQUENCE</scope>
    <source>
        <strain evidence="3">852011</strain>
        <plasmid evidence="3">unnamed</plasmid>
    </source>
</reference>
<keyword evidence="5" id="KW-1185">Reference proteome</keyword>
<proteinExistence type="predicted"/>
<dbReference type="EMBL" id="JAYLVJ010000020">
    <property type="protein sequence ID" value="MEO1755879.1"/>
    <property type="molecule type" value="Genomic_DNA"/>
</dbReference>
<evidence type="ECO:0000313" key="4">
    <source>
        <dbReference type="Proteomes" id="UP000509548"/>
    </source>
</evidence>
<dbReference type="AlphaFoldDB" id="A0A9Q6S9U3"/>